<dbReference type="RefSeq" id="WP_382210415.1">
    <property type="nucleotide sequence ID" value="NZ_JBHSZH010000005.1"/>
</dbReference>
<dbReference type="Pfam" id="PF04402">
    <property type="entry name" value="SIMPL"/>
    <property type="match status" value="1"/>
</dbReference>
<protein>
    <submittedName>
        <fullName evidence="1">SIMPL domain-containing protein</fullName>
    </submittedName>
</protein>
<dbReference type="Proteomes" id="UP001596407">
    <property type="component" value="Unassembled WGS sequence"/>
</dbReference>
<gene>
    <name evidence="1" type="ORF">ACFQJ6_14850</name>
</gene>
<reference evidence="1 2" key="1">
    <citation type="journal article" date="2019" name="Int. J. Syst. Evol. Microbiol.">
        <title>The Global Catalogue of Microorganisms (GCM) 10K type strain sequencing project: providing services to taxonomists for standard genome sequencing and annotation.</title>
        <authorList>
            <consortium name="The Broad Institute Genomics Platform"/>
            <consortium name="The Broad Institute Genome Sequencing Center for Infectious Disease"/>
            <person name="Wu L."/>
            <person name="Ma J."/>
        </authorList>
    </citation>
    <scope>NUCLEOTIDE SEQUENCE [LARGE SCALE GENOMIC DNA]</scope>
    <source>
        <strain evidence="1 2">DT72</strain>
    </source>
</reference>
<dbReference type="EMBL" id="JBHSZH010000005">
    <property type="protein sequence ID" value="MFC7081186.1"/>
    <property type="molecule type" value="Genomic_DNA"/>
</dbReference>
<accession>A0ABD5WR65</accession>
<dbReference type="InterPro" id="IPR007497">
    <property type="entry name" value="SIMPL/DUF541"/>
</dbReference>
<evidence type="ECO:0000313" key="2">
    <source>
        <dbReference type="Proteomes" id="UP001596407"/>
    </source>
</evidence>
<keyword evidence="2" id="KW-1185">Reference proteome</keyword>
<organism evidence="1 2">
    <name type="scientific">Halorussus caseinilyticus</name>
    <dbReference type="NCBI Taxonomy" id="3034025"/>
    <lineage>
        <taxon>Archaea</taxon>
        <taxon>Methanobacteriati</taxon>
        <taxon>Methanobacteriota</taxon>
        <taxon>Stenosarchaea group</taxon>
        <taxon>Halobacteria</taxon>
        <taxon>Halobacteriales</taxon>
        <taxon>Haladaptataceae</taxon>
        <taxon>Halorussus</taxon>
    </lineage>
</organism>
<name>A0ABD5WR65_9EURY</name>
<dbReference type="Gene3D" id="3.30.110.170">
    <property type="entry name" value="Protein of unknown function (DUF541), domain 1"/>
    <property type="match status" value="1"/>
</dbReference>
<comment type="caution">
    <text evidence="1">The sequence shown here is derived from an EMBL/GenBank/DDBJ whole genome shotgun (WGS) entry which is preliminary data.</text>
</comment>
<dbReference type="AlphaFoldDB" id="A0ABD5WR65"/>
<sequence length="115" mass="12012">MDCAPETAAEVVVLATDTGATVPDVQFGLREGTRRRLEDEAFGDAMDRAREKAERIAAAEGLAVGGVREVTTQGGGMGMSSIVNDALAGNGDPELHPDPIVVSKGVEVVYELVEE</sequence>
<proteinExistence type="predicted"/>
<evidence type="ECO:0000313" key="1">
    <source>
        <dbReference type="EMBL" id="MFC7081186.1"/>
    </source>
</evidence>